<dbReference type="HOGENOM" id="CLU_2432014_0_0_7"/>
<evidence type="ECO:0000313" key="2">
    <source>
        <dbReference type="Proteomes" id="UP000003676"/>
    </source>
</evidence>
<dbReference type="Proteomes" id="UP000003676">
    <property type="component" value="Unassembled WGS sequence"/>
</dbReference>
<evidence type="ECO:0000313" key="1">
    <source>
        <dbReference type="EMBL" id="EEB34951.1"/>
    </source>
</evidence>
<dbReference type="RefSeq" id="WP_006003659.1">
    <property type="nucleotide sequence ID" value="NZ_DS996351.1"/>
</dbReference>
<accession>B6WPZ7</accession>
<dbReference type="EMBL" id="ABXU01000005">
    <property type="protein sequence ID" value="EEB34951.1"/>
    <property type="molecule type" value="Genomic_DNA"/>
</dbReference>
<proteinExistence type="predicted"/>
<reference evidence="1 2" key="1">
    <citation type="submission" date="2008-10" db="EMBL/GenBank/DDBJ databases">
        <title>Draft genome sequence of Desulvovibrio piger (ATCC 29098).</title>
        <authorList>
            <person name="Sudarsanam P."/>
            <person name="Ley R."/>
            <person name="Guruge J."/>
            <person name="Turnbaugh P.J."/>
            <person name="Mahowald M."/>
            <person name="Liep D."/>
            <person name="Gordon J."/>
        </authorList>
    </citation>
    <scope>NUCLEOTIDE SEQUENCE [LARGE SCALE GENOMIC DNA]</scope>
    <source>
        <strain evidence="1 2">ATCC 29098</strain>
    </source>
</reference>
<dbReference type="AlphaFoldDB" id="B6WPZ7"/>
<sequence length="92" mass="10578">MSDIYTHTTSLENLTRMLDGSRHIMALRHLARTSPDTEVSVEPLPMPIRRRMKAGDAYERMRGVKDTDRVFLSHRGWLPNYGDAVVVKRLSP</sequence>
<comment type="caution">
    <text evidence="1">The sequence shown here is derived from an EMBL/GenBank/DDBJ whole genome shotgun (WGS) entry which is preliminary data.</text>
</comment>
<organism evidence="1 2">
    <name type="scientific">Desulfovibrio piger ATCC 29098</name>
    <dbReference type="NCBI Taxonomy" id="411464"/>
    <lineage>
        <taxon>Bacteria</taxon>
        <taxon>Pseudomonadati</taxon>
        <taxon>Thermodesulfobacteriota</taxon>
        <taxon>Desulfovibrionia</taxon>
        <taxon>Desulfovibrionales</taxon>
        <taxon>Desulfovibrionaceae</taxon>
        <taxon>Desulfovibrio</taxon>
    </lineage>
</organism>
<feature type="non-terminal residue" evidence="1">
    <location>
        <position position="92"/>
    </location>
</feature>
<protein>
    <submittedName>
        <fullName evidence="1">Uncharacterized protein</fullName>
    </submittedName>
</protein>
<name>B6WPZ7_9BACT</name>
<gene>
    <name evidence="1" type="ORF">DESPIG_00120</name>
</gene>
<reference evidence="1 2" key="2">
    <citation type="submission" date="2008-10" db="EMBL/GenBank/DDBJ databases">
        <authorList>
            <person name="Fulton L."/>
            <person name="Clifton S."/>
            <person name="Fulton B."/>
            <person name="Xu J."/>
            <person name="Minx P."/>
            <person name="Pepin K.H."/>
            <person name="Johnson M."/>
            <person name="Bhonagiri V."/>
            <person name="Nash W.E."/>
            <person name="Mardis E.R."/>
            <person name="Wilson R.K."/>
        </authorList>
    </citation>
    <scope>NUCLEOTIDE SEQUENCE [LARGE SCALE GENOMIC DNA]</scope>
    <source>
        <strain evidence="1 2">ATCC 29098</strain>
    </source>
</reference>